<accession>A0AAW1NL94</accession>
<evidence type="ECO:0000313" key="2">
    <source>
        <dbReference type="EMBL" id="KAK9790520.1"/>
    </source>
</evidence>
<dbReference type="EMBL" id="JALJOQ010000192">
    <property type="protein sequence ID" value="KAK9790520.1"/>
    <property type="molecule type" value="Genomic_DNA"/>
</dbReference>
<name>A0AAW1NL94_9CHLO</name>
<evidence type="ECO:0000256" key="1">
    <source>
        <dbReference type="SAM" id="Phobius"/>
    </source>
</evidence>
<feature type="transmembrane region" description="Helical" evidence="1">
    <location>
        <begin position="129"/>
        <end position="149"/>
    </location>
</feature>
<keyword evidence="1" id="KW-1133">Transmembrane helix</keyword>
<feature type="transmembrane region" description="Helical" evidence="1">
    <location>
        <begin position="173"/>
        <end position="192"/>
    </location>
</feature>
<keyword evidence="1" id="KW-0812">Transmembrane</keyword>
<gene>
    <name evidence="2" type="ORF">WJX73_007590</name>
</gene>
<keyword evidence="1" id="KW-0472">Membrane</keyword>
<proteinExistence type="predicted"/>
<keyword evidence="3" id="KW-1185">Reference proteome</keyword>
<evidence type="ECO:0000313" key="3">
    <source>
        <dbReference type="Proteomes" id="UP001465755"/>
    </source>
</evidence>
<reference evidence="2 3" key="1">
    <citation type="journal article" date="2024" name="Nat. Commun.">
        <title>Phylogenomics reveals the evolutionary origins of lichenization in chlorophyte algae.</title>
        <authorList>
            <person name="Puginier C."/>
            <person name="Libourel C."/>
            <person name="Otte J."/>
            <person name="Skaloud P."/>
            <person name="Haon M."/>
            <person name="Grisel S."/>
            <person name="Petersen M."/>
            <person name="Berrin J.G."/>
            <person name="Delaux P.M."/>
            <person name="Dal Grande F."/>
            <person name="Keller J."/>
        </authorList>
    </citation>
    <scope>NUCLEOTIDE SEQUENCE [LARGE SCALE GENOMIC DNA]</scope>
    <source>
        <strain evidence="2 3">SAG 2036</strain>
    </source>
</reference>
<protein>
    <submittedName>
        <fullName evidence="2">Uncharacterized protein</fullName>
    </submittedName>
</protein>
<feature type="transmembrane region" description="Helical" evidence="1">
    <location>
        <begin position="98"/>
        <end position="117"/>
    </location>
</feature>
<comment type="caution">
    <text evidence="2">The sequence shown here is derived from an EMBL/GenBank/DDBJ whole genome shotgun (WGS) entry which is preliminary data.</text>
</comment>
<organism evidence="2 3">
    <name type="scientific">Symbiochloris irregularis</name>
    <dbReference type="NCBI Taxonomy" id="706552"/>
    <lineage>
        <taxon>Eukaryota</taxon>
        <taxon>Viridiplantae</taxon>
        <taxon>Chlorophyta</taxon>
        <taxon>core chlorophytes</taxon>
        <taxon>Trebouxiophyceae</taxon>
        <taxon>Trebouxiales</taxon>
        <taxon>Trebouxiaceae</taxon>
        <taxon>Symbiochloris</taxon>
    </lineage>
</organism>
<feature type="transmembrane region" description="Helical" evidence="1">
    <location>
        <begin position="41"/>
        <end position="65"/>
    </location>
</feature>
<sequence length="206" mass="22842">MHFVACGEIIRAVNVQRRVRRPSRWLAYGLRSPDTRSISCLSLLACILLGALQFFWLGCVAYGVATHEGSAAHESQAQVAKVQRRLPLAGYDFLLRRWGPLLGFVPFVLRFAGQYVRQGPAQQRQVPDFAFLGLIYIGIGVLRAAVYILHSRGVALLLYGTLQPLDDLMSDHVFLGAAICAILGLEAAYTFVHISLDETWQRSGIN</sequence>
<dbReference type="AlphaFoldDB" id="A0AAW1NL94"/>
<dbReference type="Proteomes" id="UP001465755">
    <property type="component" value="Unassembled WGS sequence"/>
</dbReference>